<dbReference type="OrthoDB" id="1511720at2759"/>
<dbReference type="EMBL" id="JABWDY010025863">
    <property type="protein sequence ID" value="KAF5189158.1"/>
    <property type="molecule type" value="Genomic_DNA"/>
</dbReference>
<comment type="caution">
    <text evidence="1">The sequence shown here is derived from an EMBL/GenBank/DDBJ whole genome shotgun (WGS) entry which is preliminary data.</text>
</comment>
<dbReference type="Proteomes" id="UP000554482">
    <property type="component" value="Unassembled WGS sequence"/>
</dbReference>
<dbReference type="AlphaFoldDB" id="A0A7J6VX26"/>
<evidence type="ECO:0000313" key="1">
    <source>
        <dbReference type="EMBL" id="KAF5189158.1"/>
    </source>
</evidence>
<reference evidence="1 2" key="1">
    <citation type="submission" date="2020-06" db="EMBL/GenBank/DDBJ databases">
        <title>Transcriptomic and genomic resources for Thalictrum thalictroides and T. hernandezii: Facilitating candidate gene discovery in an emerging model plant lineage.</title>
        <authorList>
            <person name="Arias T."/>
            <person name="Riano-Pachon D.M."/>
            <person name="Di Stilio V.S."/>
        </authorList>
    </citation>
    <scope>NUCLEOTIDE SEQUENCE [LARGE SCALE GENOMIC DNA]</scope>
    <source>
        <strain evidence="2">cv. WT478/WT964</strain>
        <tissue evidence="1">Leaves</tissue>
    </source>
</reference>
<sequence length="310" mass="34921">MDGRFPLYLQYRYLGEFHDHLVYTRIAGDSELFLWTQVDYYRNIWSPMHWIVMSNLPAPLTTGSVLAFDRKDAQVVYLILNKKVISYHLKNQEFKELQDLTEDNYHMSNCAPYFCSYELPRSLASIPLPRSPPSIPPQRYFNVVLGDFMNKLLEDIGKRLVPRLNAKGVMLEGGCWYYVKNKQMVGVSKILWWSSPSFTLSPSSPSSTTLIPLVAADGALSFPLFSFTFSINGSGPFESPLPFPLLDVFPPFAAISSLLNPLQVFLVCYVDPHFLHLLNFVPDLTGSSSPLLLLPLGLPVGLCNVGGRTT</sequence>
<proteinExistence type="predicted"/>
<gene>
    <name evidence="1" type="ORF">FRX31_021256</name>
</gene>
<accession>A0A7J6VX26</accession>
<evidence type="ECO:0000313" key="2">
    <source>
        <dbReference type="Proteomes" id="UP000554482"/>
    </source>
</evidence>
<protein>
    <submittedName>
        <fullName evidence="1">Uncharacterized protein</fullName>
    </submittedName>
</protein>
<keyword evidence="2" id="KW-1185">Reference proteome</keyword>
<organism evidence="1 2">
    <name type="scientific">Thalictrum thalictroides</name>
    <name type="common">Rue-anemone</name>
    <name type="synonym">Anemone thalictroides</name>
    <dbReference type="NCBI Taxonomy" id="46969"/>
    <lineage>
        <taxon>Eukaryota</taxon>
        <taxon>Viridiplantae</taxon>
        <taxon>Streptophyta</taxon>
        <taxon>Embryophyta</taxon>
        <taxon>Tracheophyta</taxon>
        <taxon>Spermatophyta</taxon>
        <taxon>Magnoliopsida</taxon>
        <taxon>Ranunculales</taxon>
        <taxon>Ranunculaceae</taxon>
        <taxon>Thalictroideae</taxon>
        <taxon>Thalictrum</taxon>
    </lineage>
</organism>
<name>A0A7J6VX26_THATH</name>